<evidence type="ECO:0000256" key="2">
    <source>
        <dbReference type="ARBA" id="ARBA00022525"/>
    </source>
</evidence>
<evidence type="ECO:0000313" key="7">
    <source>
        <dbReference type="Proteomes" id="UP000515156"/>
    </source>
</evidence>
<dbReference type="Gene3D" id="2.60.120.40">
    <property type="match status" value="1"/>
</dbReference>
<dbReference type="InterPro" id="IPR008160">
    <property type="entry name" value="Collagen"/>
</dbReference>
<evidence type="ECO:0000259" key="6">
    <source>
        <dbReference type="PROSITE" id="PS50871"/>
    </source>
</evidence>
<dbReference type="AlphaFoldDB" id="A0A6P7YBP9"/>
<dbReference type="PRINTS" id="PR00007">
    <property type="entry name" value="COMPLEMNTC1Q"/>
</dbReference>
<evidence type="ECO:0000256" key="5">
    <source>
        <dbReference type="SAM" id="SignalP"/>
    </source>
</evidence>
<name>A0A6P7YBP9_9AMPH</name>
<feature type="region of interest" description="Disordered" evidence="4">
    <location>
        <begin position="41"/>
        <end position="89"/>
    </location>
</feature>
<dbReference type="CTD" id="114897"/>
<dbReference type="InParanoid" id="A0A6P7YBP9"/>
<dbReference type="InterPro" id="IPR050822">
    <property type="entry name" value="Cerebellin_Synaptic_Org"/>
</dbReference>
<dbReference type="KEGG" id="muo:115472370"/>
<dbReference type="InterPro" id="IPR001073">
    <property type="entry name" value="C1q_dom"/>
</dbReference>
<evidence type="ECO:0000256" key="4">
    <source>
        <dbReference type="SAM" id="MobiDB-lite"/>
    </source>
</evidence>
<gene>
    <name evidence="8" type="primary">C1QTNF1</name>
</gene>
<sequence>MKVSRMTCFLVPGSLLISCLLILVQVPADTVLTWAYYTPQPERDSGKSQGEEQFQPTSTPTPFQQNPASRVEEEQATTAANSESPSPPSQCVRCCDPLDHLPVYHVYQPVPQINITLLKGEKGDSGERGLTGKSGKAGTAGSRGHIGAKGQKGSAGAPGDPCKNHYSAFSVGRKKSLHSNDYYQPLIFDTELVNLYGHFNMFSGKFTCYVPGIYFFNLNVHTWNQKETYLHVMKNEEEAVILYAQPSDRSIMQSQSLMLQLKEQDEVWVRLFKGERENAVFSDDFDTYVTFNGYLIKASTEL</sequence>
<dbReference type="OrthoDB" id="6138508at2759"/>
<dbReference type="RefSeq" id="XP_030062473.1">
    <property type="nucleotide sequence ID" value="XM_030206613.1"/>
</dbReference>
<organism evidence="7 8">
    <name type="scientific">Microcaecilia unicolor</name>
    <dbReference type="NCBI Taxonomy" id="1415580"/>
    <lineage>
        <taxon>Eukaryota</taxon>
        <taxon>Metazoa</taxon>
        <taxon>Chordata</taxon>
        <taxon>Craniata</taxon>
        <taxon>Vertebrata</taxon>
        <taxon>Euteleostomi</taxon>
        <taxon>Amphibia</taxon>
        <taxon>Gymnophiona</taxon>
        <taxon>Siphonopidae</taxon>
        <taxon>Microcaecilia</taxon>
    </lineage>
</organism>
<dbReference type="SMART" id="SM00110">
    <property type="entry name" value="C1Q"/>
    <property type="match status" value="1"/>
</dbReference>
<keyword evidence="3 5" id="KW-0732">Signal</keyword>
<dbReference type="GO" id="GO:0005615">
    <property type="term" value="C:extracellular space"/>
    <property type="evidence" value="ECO:0007669"/>
    <property type="project" value="TreeGrafter"/>
</dbReference>
<feature type="domain" description="C1q" evidence="6">
    <location>
        <begin position="162"/>
        <end position="302"/>
    </location>
</feature>
<dbReference type="PANTHER" id="PTHR22923:SF63">
    <property type="entry name" value="COMPLEMENT C1Q TUMOR NECROSIS FACTOR-RELATED PROTEIN 1"/>
    <property type="match status" value="1"/>
</dbReference>
<evidence type="ECO:0000256" key="3">
    <source>
        <dbReference type="ARBA" id="ARBA00022729"/>
    </source>
</evidence>
<dbReference type="FunFam" id="2.60.120.40:FF:000029">
    <property type="entry name" value="Complement C1q tumor necrosis factor-related protein 1"/>
    <property type="match status" value="1"/>
</dbReference>
<comment type="subcellular location">
    <subcellularLocation>
        <location evidence="1">Secreted</location>
    </subcellularLocation>
</comment>
<keyword evidence="7" id="KW-1185">Reference proteome</keyword>
<proteinExistence type="predicted"/>
<feature type="region of interest" description="Disordered" evidence="4">
    <location>
        <begin position="120"/>
        <end position="159"/>
    </location>
</feature>
<dbReference type="InterPro" id="IPR008983">
    <property type="entry name" value="Tumour_necrosis_fac-like_dom"/>
</dbReference>
<dbReference type="Pfam" id="PF01391">
    <property type="entry name" value="Collagen"/>
    <property type="match status" value="1"/>
</dbReference>
<feature type="compositionally biased region" description="Polar residues" evidence="4">
    <location>
        <begin position="51"/>
        <end position="68"/>
    </location>
</feature>
<dbReference type="GeneID" id="115472370"/>
<accession>A0A6P7YBP9</accession>
<protein>
    <submittedName>
        <fullName evidence="8">Complement C1q tumor necrosis factor-related protein 1</fullName>
    </submittedName>
</protein>
<evidence type="ECO:0000313" key="8">
    <source>
        <dbReference type="RefSeq" id="XP_030062473.1"/>
    </source>
</evidence>
<dbReference type="Proteomes" id="UP000515156">
    <property type="component" value="Chromosome 6"/>
</dbReference>
<feature type="signal peptide" evidence="5">
    <location>
        <begin position="1"/>
        <end position="28"/>
    </location>
</feature>
<dbReference type="PROSITE" id="PS51257">
    <property type="entry name" value="PROKAR_LIPOPROTEIN"/>
    <property type="match status" value="1"/>
</dbReference>
<dbReference type="PROSITE" id="PS50871">
    <property type="entry name" value="C1Q"/>
    <property type="match status" value="1"/>
</dbReference>
<keyword evidence="2" id="KW-0964">Secreted</keyword>
<feature type="chain" id="PRO_5028356011" evidence="5">
    <location>
        <begin position="29"/>
        <end position="302"/>
    </location>
</feature>
<feature type="compositionally biased region" description="Basic and acidic residues" evidence="4">
    <location>
        <begin position="41"/>
        <end position="50"/>
    </location>
</feature>
<dbReference type="PANTHER" id="PTHR22923">
    <property type="entry name" value="CEREBELLIN-RELATED"/>
    <property type="match status" value="1"/>
</dbReference>
<dbReference type="FunCoup" id="A0A6P7YBP9">
    <property type="interactions" value="187"/>
</dbReference>
<reference evidence="8" key="1">
    <citation type="submission" date="2025-08" db="UniProtKB">
        <authorList>
            <consortium name="RefSeq"/>
        </authorList>
    </citation>
    <scope>IDENTIFICATION</scope>
</reference>
<dbReference type="SUPFAM" id="SSF49842">
    <property type="entry name" value="TNF-like"/>
    <property type="match status" value="1"/>
</dbReference>
<dbReference type="Pfam" id="PF00386">
    <property type="entry name" value="C1q"/>
    <property type="match status" value="1"/>
</dbReference>
<evidence type="ECO:0000256" key="1">
    <source>
        <dbReference type="ARBA" id="ARBA00004613"/>
    </source>
</evidence>